<protein>
    <submittedName>
        <fullName evidence="1">Uncharacterized protein</fullName>
    </submittedName>
</protein>
<comment type="caution">
    <text evidence="1">The sequence shown here is derived from an EMBL/GenBank/DDBJ whole genome shotgun (WGS) entry which is preliminary data.</text>
</comment>
<name>A0A4Z0PP63_9BACT</name>
<evidence type="ECO:0000313" key="2">
    <source>
        <dbReference type="Proteomes" id="UP000297739"/>
    </source>
</evidence>
<gene>
    <name evidence="1" type="ORF">E5J99_04015</name>
</gene>
<dbReference type="OrthoDB" id="881489at2"/>
<sequence>MTIPTFDFSALTTRAACDKALVPTRRLQNRLAKDEVVLGFNEEEGEIRAGIAQQQFSRADRNLQNVNDALSGLPAGPSTEREKLEAEQATLVARKKNLALQGASGDQSSLQDLAEARNAADLELVTGYLTQLEAYRLTLPA</sequence>
<organism evidence="1 2">
    <name type="scientific">Hymenobacter elongatus</name>
    <dbReference type="NCBI Taxonomy" id="877208"/>
    <lineage>
        <taxon>Bacteria</taxon>
        <taxon>Pseudomonadati</taxon>
        <taxon>Bacteroidota</taxon>
        <taxon>Cytophagia</taxon>
        <taxon>Cytophagales</taxon>
        <taxon>Hymenobacteraceae</taxon>
        <taxon>Hymenobacter</taxon>
    </lineage>
</organism>
<evidence type="ECO:0000313" key="1">
    <source>
        <dbReference type="EMBL" id="TGE18916.1"/>
    </source>
</evidence>
<dbReference type="RefSeq" id="WP_135496429.1">
    <property type="nucleotide sequence ID" value="NZ_SRLD01000005.1"/>
</dbReference>
<proteinExistence type="predicted"/>
<dbReference type="AlphaFoldDB" id="A0A4Z0PP63"/>
<dbReference type="EMBL" id="SRLD01000005">
    <property type="protein sequence ID" value="TGE18916.1"/>
    <property type="molecule type" value="Genomic_DNA"/>
</dbReference>
<reference evidence="1 2" key="1">
    <citation type="submission" date="2019-04" db="EMBL/GenBank/DDBJ databases">
        <authorList>
            <person name="Feng G."/>
            <person name="Zhang J."/>
            <person name="Zhu H."/>
        </authorList>
    </citation>
    <scope>NUCLEOTIDE SEQUENCE [LARGE SCALE GENOMIC DNA]</scope>
    <source>
        <strain evidence="1 2">JCM 17223</strain>
    </source>
</reference>
<dbReference type="Proteomes" id="UP000297739">
    <property type="component" value="Unassembled WGS sequence"/>
</dbReference>
<accession>A0A4Z0PP63</accession>
<keyword evidence="2" id="KW-1185">Reference proteome</keyword>